<feature type="region of interest" description="Disordered" evidence="14">
    <location>
        <begin position="275"/>
        <end position="295"/>
    </location>
</feature>
<comment type="subcellular location">
    <subcellularLocation>
        <location evidence="1">Cytoplasm</location>
        <location evidence="1">Cytoskeleton</location>
    </subcellularLocation>
</comment>
<feature type="domain" description="Protein kinase" evidence="15">
    <location>
        <begin position="4"/>
        <end position="254"/>
    </location>
</feature>
<dbReference type="Pfam" id="PF00069">
    <property type="entry name" value="Pkinase"/>
    <property type="match status" value="1"/>
</dbReference>
<keyword evidence="7" id="KW-0418">Kinase</keyword>
<evidence type="ECO:0000256" key="13">
    <source>
        <dbReference type="PROSITE-ProRule" id="PRU10141"/>
    </source>
</evidence>
<dbReference type="FunFam" id="1.10.510.10:FF:000292">
    <property type="entry name" value="Serine/threonine-protein kinase 36"/>
    <property type="match status" value="1"/>
</dbReference>
<evidence type="ECO:0000256" key="10">
    <source>
        <dbReference type="ARBA" id="ARBA00047899"/>
    </source>
</evidence>
<name>A0A0R3T6Z2_RODNA</name>
<keyword evidence="3" id="KW-0963">Cytoplasm</keyword>
<evidence type="ECO:0000313" key="16">
    <source>
        <dbReference type="EMBL" id="VDN98688.1"/>
    </source>
</evidence>
<evidence type="ECO:0000256" key="6">
    <source>
        <dbReference type="ARBA" id="ARBA00022741"/>
    </source>
</evidence>
<dbReference type="PANTHER" id="PTHR22983:SF6">
    <property type="entry name" value="SERINE_THREONINE-PROTEIN KINASE 36"/>
    <property type="match status" value="1"/>
</dbReference>
<dbReference type="PROSITE" id="PS00107">
    <property type="entry name" value="PROTEIN_KINASE_ATP"/>
    <property type="match status" value="1"/>
</dbReference>
<evidence type="ECO:0000256" key="3">
    <source>
        <dbReference type="ARBA" id="ARBA00022490"/>
    </source>
</evidence>
<keyword evidence="4" id="KW-0723">Serine/threonine-protein kinase</keyword>
<protein>
    <recommendedName>
        <fullName evidence="2">non-specific serine/threonine protein kinase</fullName>
        <ecNumber evidence="2">2.7.11.1</ecNumber>
    </recommendedName>
    <alternativeName>
        <fullName evidence="12">Fused homolog</fullName>
    </alternativeName>
</protein>
<reference evidence="18" key="1">
    <citation type="submission" date="2017-02" db="UniProtKB">
        <authorList>
            <consortium name="WormBaseParasite"/>
        </authorList>
    </citation>
    <scope>IDENTIFICATION</scope>
</reference>
<dbReference type="GO" id="GO:0005737">
    <property type="term" value="C:cytoplasm"/>
    <property type="evidence" value="ECO:0007669"/>
    <property type="project" value="UniProtKB-ARBA"/>
</dbReference>
<reference evidence="16 17" key="2">
    <citation type="submission" date="2018-11" db="EMBL/GenBank/DDBJ databases">
        <authorList>
            <consortium name="Pathogen Informatics"/>
        </authorList>
    </citation>
    <scope>NUCLEOTIDE SEQUENCE [LARGE SCALE GENOMIC DNA]</scope>
</reference>
<sequence>MDQYHVLECIGEGSFGRVYRGRKRYTGRTVALKFIPKSDKSDRAFQNLKKEIEIMKSLNHPNIIGIVDAFETSKEMVAVTEYAEGDLFQILEDDRCLPEDVIQSIAAQLVSALYYLHANRILHRDMKPQNILLGHGGVVKLCDFGFARAMSFNTLVLTSIKGTPLYMAPEIVEERPYDHTADLWALGCIIYELSVGTPPFYTNSIIKLVKMITNDKVKWSEKMSPMFKSFLAGLLEKDARRRLQWPELLSHPFVAGLVSVSPAIMKLRSPFTQPLTASQSLEKERQTQMKARPKSSRILRTLSKDAAPPCPELPLSSPPITAHRPKAAALSPNPLKGNKPLAAMGPQPHTQAVEMTEAMTAWLGCITRWDVHVWETLGRVREGGGRAVASEIQALVSSARLVSAESVSALSTGAVWDLLLLRDTRFVAATRACLGEAAWWAHLLAGEIPPTAPNAPTPTQAARHIEAIIAVLSNVITIECNVDVLADFYDQTRVPTFFIQLLAELLTKEVFLSQSWSQNPLLRIVFTVNAYFVSEIAHTQEPPVAAQATYVGVGLKLLQLVPSLLCLTQDTDFIRGEQTIICIRYFLECLRKWPNAVISQFLSAAISDCTASIDVLLQFPSIGRTSKVSCPSLALSTYPALLQHAREHADGIRENVIAILALLTDPFRHEESQATSQVFPAISQQMAAYMGSRLCDRHMKQYLQTLVCAIRETNVCTYAASILYECMLNAPSMAVLLASDDSGYIDSLIGILEFLLQETQPKTVKLIEIAILSLSCTIITMRSIPNSISARVKKLSSLFTHSQLPNHAAAMGLLLGEVMRYQPLIPVVEARDLARVLQLVLSSPLVQSREARERLLAAARPLSSTTSVSCSSIVTTTPSAAAAAATDAEGEVAAAILFGLPQTPWPCERGWLDGVFHLVQCCSLHPHLWISLLRHLLEGQVWSRMWPTIGQVLDMSARRQANGNGSTRPALLDWRLLSPTGLHHALILALKIAQQEPRLLLHSIRDETTDVLSCLNLLISLPKNYPRSVSSLLFIYIKW</sequence>
<keyword evidence="9" id="KW-0206">Cytoskeleton</keyword>
<evidence type="ECO:0000256" key="5">
    <source>
        <dbReference type="ARBA" id="ARBA00022679"/>
    </source>
</evidence>
<dbReference type="SMART" id="SM00220">
    <property type="entry name" value="S_TKc"/>
    <property type="match status" value="1"/>
</dbReference>
<evidence type="ECO:0000259" key="15">
    <source>
        <dbReference type="PROSITE" id="PS50011"/>
    </source>
</evidence>
<comment type="catalytic activity">
    <reaction evidence="10">
        <text>L-threonyl-[protein] + ATP = O-phospho-L-threonyl-[protein] + ADP + H(+)</text>
        <dbReference type="Rhea" id="RHEA:46608"/>
        <dbReference type="Rhea" id="RHEA-COMP:11060"/>
        <dbReference type="Rhea" id="RHEA-COMP:11605"/>
        <dbReference type="ChEBI" id="CHEBI:15378"/>
        <dbReference type="ChEBI" id="CHEBI:30013"/>
        <dbReference type="ChEBI" id="CHEBI:30616"/>
        <dbReference type="ChEBI" id="CHEBI:61977"/>
        <dbReference type="ChEBI" id="CHEBI:456216"/>
        <dbReference type="EC" id="2.7.11.1"/>
    </reaction>
</comment>
<dbReference type="CDD" id="cd14002">
    <property type="entry name" value="STKc_STK36"/>
    <property type="match status" value="1"/>
</dbReference>
<dbReference type="InterPro" id="IPR008271">
    <property type="entry name" value="Ser/Thr_kinase_AS"/>
</dbReference>
<evidence type="ECO:0000256" key="12">
    <source>
        <dbReference type="ARBA" id="ARBA00075375"/>
    </source>
</evidence>
<evidence type="ECO:0000256" key="4">
    <source>
        <dbReference type="ARBA" id="ARBA00022527"/>
    </source>
</evidence>
<evidence type="ECO:0000256" key="2">
    <source>
        <dbReference type="ARBA" id="ARBA00012513"/>
    </source>
</evidence>
<dbReference type="EMBL" id="UZAE01001497">
    <property type="protein sequence ID" value="VDN98688.1"/>
    <property type="molecule type" value="Genomic_DNA"/>
</dbReference>
<dbReference type="EC" id="2.7.11.1" evidence="2"/>
<dbReference type="PANTHER" id="PTHR22983">
    <property type="entry name" value="PROTEIN KINASE RELATED"/>
    <property type="match status" value="1"/>
</dbReference>
<keyword evidence="8 13" id="KW-0067">ATP-binding</keyword>
<dbReference type="InterPro" id="IPR016024">
    <property type="entry name" value="ARM-type_fold"/>
</dbReference>
<dbReference type="InterPro" id="IPR000719">
    <property type="entry name" value="Prot_kinase_dom"/>
</dbReference>
<keyword evidence="5" id="KW-0808">Transferase</keyword>
<evidence type="ECO:0000313" key="18">
    <source>
        <dbReference type="WBParaSite" id="HNAJ_0000283001-mRNA-1"/>
    </source>
</evidence>
<keyword evidence="6 13" id="KW-0547">Nucleotide-binding</keyword>
<evidence type="ECO:0000256" key="9">
    <source>
        <dbReference type="ARBA" id="ARBA00023212"/>
    </source>
</evidence>
<evidence type="ECO:0000256" key="11">
    <source>
        <dbReference type="ARBA" id="ARBA00048679"/>
    </source>
</evidence>
<dbReference type="GO" id="GO:0005856">
    <property type="term" value="C:cytoskeleton"/>
    <property type="evidence" value="ECO:0007669"/>
    <property type="project" value="UniProtKB-SubCell"/>
</dbReference>
<dbReference type="PROSITE" id="PS50011">
    <property type="entry name" value="PROTEIN_KINASE_DOM"/>
    <property type="match status" value="1"/>
</dbReference>
<dbReference type="PROSITE" id="PS00108">
    <property type="entry name" value="PROTEIN_KINASE_ST"/>
    <property type="match status" value="1"/>
</dbReference>
<dbReference type="InterPro" id="IPR017441">
    <property type="entry name" value="Protein_kinase_ATP_BS"/>
</dbReference>
<evidence type="ECO:0000256" key="14">
    <source>
        <dbReference type="SAM" id="MobiDB-lite"/>
    </source>
</evidence>
<evidence type="ECO:0000256" key="8">
    <source>
        <dbReference type="ARBA" id="ARBA00022840"/>
    </source>
</evidence>
<dbReference type="SUPFAM" id="SSF56112">
    <property type="entry name" value="Protein kinase-like (PK-like)"/>
    <property type="match status" value="1"/>
</dbReference>
<accession>A0A0R3T6Z2</accession>
<evidence type="ECO:0000256" key="7">
    <source>
        <dbReference type="ARBA" id="ARBA00022777"/>
    </source>
</evidence>
<dbReference type="GO" id="GO:0005524">
    <property type="term" value="F:ATP binding"/>
    <property type="evidence" value="ECO:0007669"/>
    <property type="project" value="UniProtKB-UniRule"/>
</dbReference>
<comment type="catalytic activity">
    <reaction evidence="11">
        <text>L-seryl-[protein] + ATP = O-phospho-L-seryl-[protein] + ADP + H(+)</text>
        <dbReference type="Rhea" id="RHEA:17989"/>
        <dbReference type="Rhea" id="RHEA-COMP:9863"/>
        <dbReference type="Rhea" id="RHEA-COMP:11604"/>
        <dbReference type="ChEBI" id="CHEBI:15378"/>
        <dbReference type="ChEBI" id="CHEBI:29999"/>
        <dbReference type="ChEBI" id="CHEBI:30616"/>
        <dbReference type="ChEBI" id="CHEBI:83421"/>
        <dbReference type="ChEBI" id="CHEBI:456216"/>
        <dbReference type="EC" id="2.7.11.1"/>
    </reaction>
</comment>
<dbReference type="OrthoDB" id="266718at2759"/>
<dbReference type="Proteomes" id="UP000278807">
    <property type="component" value="Unassembled WGS sequence"/>
</dbReference>
<dbReference type="GO" id="GO:0007224">
    <property type="term" value="P:smoothened signaling pathway"/>
    <property type="evidence" value="ECO:0007669"/>
    <property type="project" value="TreeGrafter"/>
</dbReference>
<dbReference type="Gene3D" id="1.10.510.10">
    <property type="entry name" value="Transferase(Phosphotransferase) domain 1"/>
    <property type="match status" value="1"/>
</dbReference>
<organism evidence="18">
    <name type="scientific">Rodentolepis nana</name>
    <name type="common">Dwarf tapeworm</name>
    <name type="synonym">Hymenolepis nana</name>
    <dbReference type="NCBI Taxonomy" id="102285"/>
    <lineage>
        <taxon>Eukaryota</taxon>
        <taxon>Metazoa</taxon>
        <taxon>Spiralia</taxon>
        <taxon>Lophotrochozoa</taxon>
        <taxon>Platyhelminthes</taxon>
        <taxon>Cestoda</taxon>
        <taxon>Eucestoda</taxon>
        <taxon>Cyclophyllidea</taxon>
        <taxon>Hymenolepididae</taxon>
        <taxon>Rodentolepis</taxon>
    </lineage>
</organism>
<dbReference type="SUPFAM" id="SSF48371">
    <property type="entry name" value="ARM repeat"/>
    <property type="match status" value="1"/>
</dbReference>
<feature type="binding site" evidence="13">
    <location>
        <position position="33"/>
    </location>
    <ligand>
        <name>ATP</name>
        <dbReference type="ChEBI" id="CHEBI:30616"/>
    </ligand>
</feature>
<evidence type="ECO:0000256" key="1">
    <source>
        <dbReference type="ARBA" id="ARBA00004245"/>
    </source>
</evidence>
<gene>
    <name evidence="16" type="ORF">HNAJ_LOCUS2829</name>
</gene>
<dbReference type="AlphaFoldDB" id="A0A0R3T6Z2"/>
<dbReference type="InterPro" id="IPR011009">
    <property type="entry name" value="Kinase-like_dom_sf"/>
</dbReference>
<dbReference type="WBParaSite" id="HNAJ_0000283001-mRNA-1">
    <property type="protein sequence ID" value="HNAJ_0000283001-mRNA-1"/>
    <property type="gene ID" value="HNAJ_0000283001"/>
</dbReference>
<dbReference type="GO" id="GO:0004674">
    <property type="term" value="F:protein serine/threonine kinase activity"/>
    <property type="evidence" value="ECO:0007669"/>
    <property type="project" value="UniProtKB-KW"/>
</dbReference>
<proteinExistence type="predicted"/>
<keyword evidence="17" id="KW-1185">Reference proteome</keyword>
<evidence type="ECO:0000313" key="17">
    <source>
        <dbReference type="Proteomes" id="UP000278807"/>
    </source>
</evidence>
<dbReference type="STRING" id="102285.A0A0R3T6Z2"/>
<dbReference type="FunFam" id="3.30.200.20:FF:000042">
    <property type="entry name" value="Aurora kinase A"/>
    <property type="match status" value="1"/>
</dbReference>